<protein>
    <submittedName>
        <fullName evidence="1">Uncharacterized protein</fullName>
    </submittedName>
</protein>
<dbReference type="VEuPathDB" id="VectorBase:RSAN_037223"/>
<name>A0A9D4T064_RHISA</name>
<reference evidence="1" key="2">
    <citation type="submission" date="2021-09" db="EMBL/GenBank/DDBJ databases">
        <authorList>
            <person name="Jia N."/>
            <person name="Wang J."/>
            <person name="Shi W."/>
            <person name="Du L."/>
            <person name="Sun Y."/>
            <person name="Zhan W."/>
            <person name="Jiang J."/>
            <person name="Wang Q."/>
            <person name="Zhang B."/>
            <person name="Ji P."/>
            <person name="Sakyi L.B."/>
            <person name="Cui X."/>
            <person name="Yuan T."/>
            <person name="Jiang B."/>
            <person name="Yang W."/>
            <person name="Lam T.T.-Y."/>
            <person name="Chang Q."/>
            <person name="Ding S."/>
            <person name="Wang X."/>
            <person name="Zhu J."/>
            <person name="Ruan X."/>
            <person name="Zhao L."/>
            <person name="Wei J."/>
            <person name="Que T."/>
            <person name="Du C."/>
            <person name="Cheng J."/>
            <person name="Dai P."/>
            <person name="Han X."/>
            <person name="Huang E."/>
            <person name="Gao Y."/>
            <person name="Liu J."/>
            <person name="Shao H."/>
            <person name="Ye R."/>
            <person name="Li L."/>
            <person name="Wei W."/>
            <person name="Wang X."/>
            <person name="Wang C."/>
            <person name="Huo Q."/>
            <person name="Li W."/>
            <person name="Guo W."/>
            <person name="Chen H."/>
            <person name="Chen S."/>
            <person name="Zhou L."/>
            <person name="Zhou L."/>
            <person name="Ni X."/>
            <person name="Tian J."/>
            <person name="Zhou Y."/>
            <person name="Sheng Y."/>
            <person name="Liu T."/>
            <person name="Pan Y."/>
            <person name="Xia L."/>
            <person name="Li J."/>
            <person name="Zhao F."/>
            <person name="Cao W."/>
        </authorList>
    </citation>
    <scope>NUCLEOTIDE SEQUENCE</scope>
    <source>
        <strain evidence="1">Rsan-2018</strain>
        <tissue evidence="1">Larvae</tissue>
    </source>
</reference>
<reference evidence="1" key="1">
    <citation type="journal article" date="2020" name="Cell">
        <title>Large-Scale Comparative Analyses of Tick Genomes Elucidate Their Genetic Diversity and Vector Capacities.</title>
        <authorList>
            <consortium name="Tick Genome and Microbiome Consortium (TIGMIC)"/>
            <person name="Jia N."/>
            <person name="Wang J."/>
            <person name="Shi W."/>
            <person name="Du L."/>
            <person name="Sun Y."/>
            <person name="Zhan W."/>
            <person name="Jiang J.F."/>
            <person name="Wang Q."/>
            <person name="Zhang B."/>
            <person name="Ji P."/>
            <person name="Bell-Sakyi L."/>
            <person name="Cui X.M."/>
            <person name="Yuan T.T."/>
            <person name="Jiang B.G."/>
            <person name="Yang W.F."/>
            <person name="Lam T.T."/>
            <person name="Chang Q.C."/>
            <person name="Ding S.J."/>
            <person name="Wang X.J."/>
            <person name="Zhu J.G."/>
            <person name="Ruan X.D."/>
            <person name="Zhao L."/>
            <person name="Wei J.T."/>
            <person name="Ye R.Z."/>
            <person name="Que T.C."/>
            <person name="Du C.H."/>
            <person name="Zhou Y.H."/>
            <person name="Cheng J.X."/>
            <person name="Dai P.F."/>
            <person name="Guo W.B."/>
            <person name="Han X.H."/>
            <person name="Huang E.J."/>
            <person name="Li L.F."/>
            <person name="Wei W."/>
            <person name="Gao Y.C."/>
            <person name="Liu J.Z."/>
            <person name="Shao H.Z."/>
            <person name="Wang X."/>
            <person name="Wang C.C."/>
            <person name="Yang T.C."/>
            <person name="Huo Q.B."/>
            <person name="Li W."/>
            <person name="Chen H.Y."/>
            <person name="Chen S.E."/>
            <person name="Zhou L.G."/>
            <person name="Ni X.B."/>
            <person name="Tian J.H."/>
            <person name="Sheng Y."/>
            <person name="Liu T."/>
            <person name="Pan Y.S."/>
            <person name="Xia L.Y."/>
            <person name="Li J."/>
            <person name="Zhao F."/>
            <person name="Cao W.C."/>
        </authorList>
    </citation>
    <scope>NUCLEOTIDE SEQUENCE</scope>
    <source>
        <strain evidence="1">Rsan-2018</strain>
    </source>
</reference>
<accession>A0A9D4T064</accession>
<dbReference type="Proteomes" id="UP000821837">
    <property type="component" value="Chromosome 3"/>
</dbReference>
<proteinExistence type="predicted"/>
<dbReference type="AlphaFoldDB" id="A0A9D4T064"/>
<keyword evidence="2" id="KW-1185">Reference proteome</keyword>
<sequence>MVNEQVDRVLEPGVLCDVISTIGCVEPLRDFYIWNRTWWFWPEFYGGEISGLGNGLKRRGDCAFELGNAHVANCDIGHAKLWVRYLWRVGFKNRKLEEGDQQANPRALIEQGFLMATVAEGTMRMKLKRDTMYGKFRVHRVTSSQTEIETWSSATKP</sequence>
<evidence type="ECO:0000313" key="2">
    <source>
        <dbReference type="Proteomes" id="UP000821837"/>
    </source>
</evidence>
<gene>
    <name evidence="1" type="ORF">HPB52_013104</name>
</gene>
<organism evidence="1 2">
    <name type="scientific">Rhipicephalus sanguineus</name>
    <name type="common">Brown dog tick</name>
    <name type="synonym">Ixodes sanguineus</name>
    <dbReference type="NCBI Taxonomy" id="34632"/>
    <lineage>
        <taxon>Eukaryota</taxon>
        <taxon>Metazoa</taxon>
        <taxon>Ecdysozoa</taxon>
        <taxon>Arthropoda</taxon>
        <taxon>Chelicerata</taxon>
        <taxon>Arachnida</taxon>
        <taxon>Acari</taxon>
        <taxon>Parasitiformes</taxon>
        <taxon>Ixodida</taxon>
        <taxon>Ixodoidea</taxon>
        <taxon>Ixodidae</taxon>
        <taxon>Rhipicephalinae</taxon>
        <taxon>Rhipicephalus</taxon>
        <taxon>Rhipicephalus</taxon>
    </lineage>
</organism>
<dbReference type="EMBL" id="JABSTV010001249">
    <property type="protein sequence ID" value="KAH7961888.1"/>
    <property type="molecule type" value="Genomic_DNA"/>
</dbReference>
<comment type="caution">
    <text evidence="1">The sequence shown here is derived from an EMBL/GenBank/DDBJ whole genome shotgun (WGS) entry which is preliminary data.</text>
</comment>
<evidence type="ECO:0000313" key="1">
    <source>
        <dbReference type="EMBL" id="KAH7961888.1"/>
    </source>
</evidence>